<gene>
    <name evidence="1" type="ORF">E2C01_059722</name>
</gene>
<comment type="caution">
    <text evidence="1">The sequence shown here is derived from an EMBL/GenBank/DDBJ whole genome shotgun (WGS) entry which is preliminary data.</text>
</comment>
<dbReference type="EMBL" id="VSRR010023554">
    <property type="protein sequence ID" value="MPC65584.1"/>
    <property type="molecule type" value="Genomic_DNA"/>
</dbReference>
<evidence type="ECO:0000313" key="2">
    <source>
        <dbReference type="Proteomes" id="UP000324222"/>
    </source>
</evidence>
<evidence type="ECO:0000313" key="1">
    <source>
        <dbReference type="EMBL" id="MPC65584.1"/>
    </source>
</evidence>
<dbReference type="AlphaFoldDB" id="A0A5B7H9V0"/>
<name>A0A5B7H9V0_PORTR</name>
<protein>
    <submittedName>
        <fullName evidence="1">Uncharacterized protein</fullName>
    </submittedName>
</protein>
<sequence>MSAMKSFVNPGCVPLNCYSPTPYYTGDNTSSLLKLTDNDTSLAGVSAERRRSGGVLVAREMAREDAT</sequence>
<proteinExistence type="predicted"/>
<accession>A0A5B7H9V0</accession>
<keyword evidence="2" id="KW-1185">Reference proteome</keyword>
<dbReference type="Proteomes" id="UP000324222">
    <property type="component" value="Unassembled WGS sequence"/>
</dbReference>
<organism evidence="1 2">
    <name type="scientific">Portunus trituberculatus</name>
    <name type="common">Swimming crab</name>
    <name type="synonym">Neptunus trituberculatus</name>
    <dbReference type="NCBI Taxonomy" id="210409"/>
    <lineage>
        <taxon>Eukaryota</taxon>
        <taxon>Metazoa</taxon>
        <taxon>Ecdysozoa</taxon>
        <taxon>Arthropoda</taxon>
        <taxon>Crustacea</taxon>
        <taxon>Multicrustacea</taxon>
        <taxon>Malacostraca</taxon>
        <taxon>Eumalacostraca</taxon>
        <taxon>Eucarida</taxon>
        <taxon>Decapoda</taxon>
        <taxon>Pleocyemata</taxon>
        <taxon>Brachyura</taxon>
        <taxon>Eubrachyura</taxon>
        <taxon>Portunoidea</taxon>
        <taxon>Portunidae</taxon>
        <taxon>Portuninae</taxon>
        <taxon>Portunus</taxon>
    </lineage>
</organism>
<reference evidence="1 2" key="1">
    <citation type="submission" date="2019-05" db="EMBL/GenBank/DDBJ databases">
        <title>Another draft genome of Portunus trituberculatus and its Hox gene families provides insights of decapod evolution.</title>
        <authorList>
            <person name="Jeong J.-H."/>
            <person name="Song I."/>
            <person name="Kim S."/>
            <person name="Choi T."/>
            <person name="Kim D."/>
            <person name="Ryu S."/>
            <person name="Kim W."/>
        </authorList>
    </citation>
    <scope>NUCLEOTIDE SEQUENCE [LARGE SCALE GENOMIC DNA]</scope>
    <source>
        <tissue evidence="1">Muscle</tissue>
    </source>
</reference>